<sequence length="50" mass="5823">MRSALRSKCKGCKKPIREAEPAVEVKRGKWHWSCFVCEVRSRPIYEDSAL</sequence>
<dbReference type="InParanoid" id="A0A165IRY5"/>
<evidence type="ECO:0000259" key="4">
    <source>
        <dbReference type="PROSITE" id="PS50023"/>
    </source>
</evidence>
<evidence type="ECO:0000256" key="3">
    <source>
        <dbReference type="PROSITE-ProRule" id="PRU00125"/>
    </source>
</evidence>
<keyword evidence="2 3" id="KW-0862">Zinc</keyword>
<feature type="non-terminal residue" evidence="5">
    <location>
        <position position="50"/>
    </location>
</feature>
<organism evidence="5 6">
    <name type="scientific">Calocera cornea HHB12733</name>
    <dbReference type="NCBI Taxonomy" id="1353952"/>
    <lineage>
        <taxon>Eukaryota</taxon>
        <taxon>Fungi</taxon>
        <taxon>Dikarya</taxon>
        <taxon>Basidiomycota</taxon>
        <taxon>Agaricomycotina</taxon>
        <taxon>Dacrymycetes</taxon>
        <taxon>Dacrymycetales</taxon>
        <taxon>Dacrymycetaceae</taxon>
        <taxon>Calocera</taxon>
    </lineage>
</organism>
<proteinExistence type="predicted"/>
<name>A0A165IRY5_9BASI</name>
<dbReference type="GO" id="GO:0030695">
    <property type="term" value="F:GTPase regulator activity"/>
    <property type="evidence" value="ECO:0007669"/>
    <property type="project" value="UniProtKB-ARBA"/>
</dbReference>
<keyword evidence="1 3" id="KW-0479">Metal-binding</keyword>
<dbReference type="GO" id="GO:0046872">
    <property type="term" value="F:metal ion binding"/>
    <property type="evidence" value="ECO:0007669"/>
    <property type="project" value="UniProtKB-KW"/>
</dbReference>
<feature type="domain" description="LIM zinc-binding" evidence="4">
    <location>
        <begin position="7"/>
        <end position="50"/>
    </location>
</feature>
<dbReference type="PROSITE" id="PS50023">
    <property type="entry name" value="LIM_DOMAIN_2"/>
    <property type="match status" value="1"/>
</dbReference>
<keyword evidence="3" id="KW-0440">LIM domain</keyword>
<accession>A0A165IRY5</accession>
<dbReference type="Pfam" id="PF00412">
    <property type="entry name" value="LIM"/>
    <property type="match status" value="1"/>
</dbReference>
<evidence type="ECO:0000256" key="2">
    <source>
        <dbReference type="ARBA" id="ARBA00022833"/>
    </source>
</evidence>
<dbReference type="Proteomes" id="UP000076842">
    <property type="component" value="Unassembled WGS sequence"/>
</dbReference>
<dbReference type="InterPro" id="IPR001781">
    <property type="entry name" value="Znf_LIM"/>
</dbReference>
<dbReference type="SUPFAM" id="SSF57716">
    <property type="entry name" value="Glucocorticoid receptor-like (DNA-binding domain)"/>
    <property type="match status" value="1"/>
</dbReference>
<dbReference type="AlphaFoldDB" id="A0A165IRY5"/>
<gene>
    <name evidence="5" type="ORF">CALCODRAFT_491835</name>
</gene>
<keyword evidence="6" id="KW-1185">Reference proteome</keyword>
<dbReference type="EMBL" id="KV423927">
    <property type="protein sequence ID" value="KZT60902.1"/>
    <property type="molecule type" value="Genomic_DNA"/>
</dbReference>
<evidence type="ECO:0000313" key="5">
    <source>
        <dbReference type="EMBL" id="KZT60902.1"/>
    </source>
</evidence>
<dbReference type="Gene3D" id="2.10.110.10">
    <property type="entry name" value="Cysteine Rich Protein"/>
    <property type="match status" value="1"/>
</dbReference>
<dbReference type="OrthoDB" id="15567at2759"/>
<protein>
    <recommendedName>
        <fullName evidence="4">LIM zinc-binding domain-containing protein</fullName>
    </recommendedName>
</protein>
<evidence type="ECO:0000313" key="6">
    <source>
        <dbReference type="Proteomes" id="UP000076842"/>
    </source>
</evidence>
<evidence type="ECO:0000256" key="1">
    <source>
        <dbReference type="ARBA" id="ARBA00022723"/>
    </source>
</evidence>
<reference evidence="5 6" key="1">
    <citation type="journal article" date="2016" name="Mol. Biol. Evol.">
        <title>Comparative Genomics of Early-Diverging Mushroom-Forming Fungi Provides Insights into the Origins of Lignocellulose Decay Capabilities.</title>
        <authorList>
            <person name="Nagy L.G."/>
            <person name="Riley R."/>
            <person name="Tritt A."/>
            <person name="Adam C."/>
            <person name="Daum C."/>
            <person name="Floudas D."/>
            <person name="Sun H."/>
            <person name="Yadav J.S."/>
            <person name="Pangilinan J."/>
            <person name="Larsson K.H."/>
            <person name="Matsuura K."/>
            <person name="Barry K."/>
            <person name="Labutti K."/>
            <person name="Kuo R."/>
            <person name="Ohm R.A."/>
            <person name="Bhattacharya S.S."/>
            <person name="Shirouzu T."/>
            <person name="Yoshinaga Y."/>
            <person name="Martin F.M."/>
            <person name="Grigoriev I.V."/>
            <person name="Hibbett D.S."/>
        </authorList>
    </citation>
    <scope>NUCLEOTIDE SEQUENCE [LARGE SCALE GENOMIC DNA]</scope>
    <source>
        <strain evidence="5 6">HHB12733</strain>
    </source>
</reference>